<dbReference type="GO" id="GO:0005524">
    <property type="term" value="F:ATP binding"/>
    <property type="evidence" value="ECO:0007669"/>
    <property type="project" value="TreeGrafter"/>
</dbReference>
<dbReference type="GO" id="GO:0008721">
    <property type="term" value="F:D-serine ammonia-lyase activity"/>
    <property type="evidence" value="ECO:0007669"/>
    <property type="project" value="TreeGrafter"/>
</dbReference>
<sequence length="326" mass="34401">MIANMSEVPTFQDVVDAVVRLDGHAVKTPLLRSDTLDKMTGKKLWFKAECLQKKNAFKYRGAFNRLSALTETERAKGVVAFSSGNHAQGVSCAAKELGIDAIIVMPTDAPKVKVAGVLADGATIITYDRLSESREDIAADIAARDGRIIVPSYDDAFVIAGQGTIGVELAEAEPRFDAMITCLGGGGMCAGISLALKALSPQTKIFGAEPTAYNDHQQSLRSGQRAKLSETPPTLCDAIMTPMPGEITWAINGQSLSDVFTVSDEECLNAMRLAHEHLGVVLEPGGAAAIAATLGGNFPDEVTTIAVVLSGGNVDPQLWERAINGS</sequence>
<dbReference type="CDD" id="cd01562">
    <property type="entry name" value="Thr-dehyd"/>
    <property type="match status" value="1"/>
</dbReference>
<dbReference type="GO" id="GO:0030170">
    <property type="term" value="F:pyridoxal phosphate binding"/>
    <property type="evidence" value="ECO:0007669"/>
    <property type="project" value="TreeGrafter"/>
</dbReference>
<evidence type="ECO:0000256" key="1">
    <source>
        <dbReference type="ARBA" id="ARBA00001933"/>
    </source>
</evidence>
<name>A0A918NAT1_9PROT</name>
<protein>
    <submittedName>
        <fullName evidence="6">Serine/threonine dehydratase</fullName>
    </submittedName>
</protein>
<proteinExistence type="inferred from homology"/>
<keyword evidence="3" id="KW-0663">Pyridoxal phosphate</keyword>
<reference evidence="6 7" key="1">
    <citation type="journal article" date="2014" name="Int. J. Syst. Evol. Microbiol.">
        <title>Complete genome sequence of Corynebacterium casei LMG S-19264T (=DSM 44701T), isolated from a smear-ripened cheese.</title>
        <authorList>
            <consortium name="US DOE Joint Genome Institute (JGI-PGF)"/>
            <person name="Walter F."/>
            <person name="Albersmeier A."/>
            <person name="Kalinowski J."/>
            <person name="Ruckert C."/>
        </authorList>
    </citation>
    <scope>NUCLEOTIDE SEQUENCE [LARGE SCALE GENOMIC DNA]</scope>
    <source>
        <strain evidence="6 7">KCTC 23968</strain>
    </source>
</reference>
<dbReference type="GO" id="GO:0030378">
    <property type="term" value="F:serine racemase activity"/>
    <property type="evidence" value="ECO:0007669"/>
    <property type="project" value="TreeGrafter"/>
</dbReference>
<dbReference type="SUPFAM" id="SSF53686">
    <property type="entry name" value="Tryptophan synthase beta subunit-like PLP-dependent enzymes"/>
    <property type="match status" value="1"/>
</dbReference>
<gene>
    <name evidence="6" type="ORF">GCM10011309_05720</name>
</gene>
<dbReference type="Gene3D" id="3.40.50.1100">
    <property type="match status" value="2"/>
</dbReference>
<dbReference type="GO" id="GO:0018114">
    <property type="term" value="F:threonine racemase activity"/>
    <property type="evidence" value="ECO:0007669"/>
    <property type="project" value="TreeGrafter"/>
</dbReference>
<dbReference type="Proteomes" id="UP000600865">
    <property type="component" value="Unassembled WGS sequence"/>
</dbReference>
<dbReference type="InterPro" id="IPR001926">
    <property type="entry name" value="TrpB-like_PALP"/>
</dbReference>
<comment type="caution">
    <text evidence="6">The sequence shown here is derived from an EMBL/GenBank/DDBJ whole genome shotgun (WGS) entry which is preliminary data.</text>
</comment>
<evidence type="ECO:0000259" key="5">
    <source>
        <dbReference type="Pfam" id="PF00291"/>
    </source>
</evidence>
<accession>A0A918NAT1</accession>
<dbReference type="GO" id="GO:0000287">
    <property type="term" value="F:magnesium ion binding"/>
    <property type="evidence" value="ECO:0007669"/>
    <property type="project" value="TreeGrafter"/>
</dbReference>
<comment type="similarity">
    <text evidence="2">Belongs to the serine/threonine dehydratase family.</text>
</comment>
<dbReference type="AlphaFoldDB" id="A0A918NAT1"/>
<dbReference type="PANTHER" id="PTHR43050:SF1">
    <property type="entry name" value="SERINE RACEMASE"/>
    <property type="match status" value="1"/>
</dbReference>
<organism evidence="6 7">
    <name type="scientific">Litorimonas cladophorae</name>
    <dbReference type="NCBI Taxonomy" id="1220491"/>
    <lineage>
        <taxon>Bacteria</taxon>
        <taxon>Pseudomonadati</taxon>
        <taxon>Pseudomonadota</taxon>
        <taxon>Alphaproteobacteria</taxon>
        <taxon>Maricaulales</taxon>
        <taxon>Robiginitomaculaceae</taxon>
    </lineage>
</organism>
<evidence type="ECO:0000256" key="3">
    <source>
        <dbReference type="ARBA" id="ARBA00022898"/>
    </source>
</evidence>
<evidence type="ECO:0000256" key="4">
    <source>
        <dbReference type="ARBA" id="ARBA00023239"/>
    </source>
</evidence>
<dbReference type="GO" id="GO:0003941">
    <property type="term" value="F:L-serine ammonia-lyase activity"/>
    <property type="evidence" value="ECO:0007669"/>
    <property type="project" value="TreeGrafter"/>
</dbReference>
<keyword evidence="4" id="KW-0456">Lyase</keyword>
<evidence type="ECO:0000313" key="7">
    <source>
        <dbReference type="Proteomes" id="UP000600865"/>
    </source>
</evidence>
<dbReference type="EMBL" id="BMYV01000001">
    <property type="protein sequence ID" value="GGX59057.1"/>
    <property type="molecule type" value="Genomic_DNA"/>
</dbReference>
<dbReference type="Pfam" id="PF00291">
    <property type="entry name" value="PALP"/>
    <property type="match status" value="1"/>
</dbReference>
<feature type="domain" description="Tryptophan synthase beta chain-like PALP" evidence="5">
    <location>
        <begin position="24"/>
        <end position="311"/>
    </location>
</feature>
<keyword evidence="7" id="KW-1185">Reference proteome</keyword>
<dbReference type="FunFam" id="3.40.50.1100:FF:000005">
    <property type="entry name" value="Threonine dehydratase catabolic"/>
    <property type="match status" value="1"/>
</dbReference>
<dbReference type="RefSeq" id="WP_233349762.1">
    <property type="nucleotide sequence ID" value="NZ_BMYV01000001.1"/>
</dbReference>
<dbReference type="PANTHER" id="PTHR43050">
    <property type="entry name" value="SERINE / THREONINE RACEMASE FAMILY MEMBER"/>
    <property type="match status" value="1"/>
</dbReference>
<evidence type="ECO:0000256" key="2">
    <source>
        <dbReference type="ARBA" id="ARBA00010869"/>
    </source>
</evidence>
<dbReference type="InterPro" id="IPR036052">
    <property type="entry name" value="TrpB-like_PALP_sf"/>
</dbReference>
<evidence type="ECO:0000313" key="6">
    <source>
        <dbReference type="EMBL" id="GGX59057.1"/>
    </source>
</evidence>
<comment type="cofactor">
    <cofactor evidence="1">
        <name>pyridoxal 5'-phosphate</name>
        <dbReference type="ChEBI" id="CHEBI:597326"/>
    </cofactor>
</comment>